<evidence type="ECO:0000313" key="2">
    <source>
        <dbReference type="Proteomes" id="UP000050827"/>
    </source>
</evidence>
<keyword evidence="2" id="KW-1185">Reference proteome</keyword>
<comment type="caution">
    <text evidence="1">The sequence shown here is derived from an EMBL/GenBank/DDBJ whole genome shotgun (WGS) entry which is preliminary data.</text>
</comment>
<dbReference type="EMBL" id="LCTZ01000002">
    <property type="protein sequence ID" value="KQC29086.1"/>
    <property type="molecule type" value="Genomic_DNA"/>
</dbReference>
<dbReference type="RefSeq" id="WP_055392638.1">
    <property type="nucleotide sequence ID" value="NZ_LCTZ01000002.1"/>
</dbReference>
<proteinExistence type="predicted"/>
<protein>
    <submittedName>
        <fullName evidence="1">Uncharacterized protein</fullName>
    </submittedName>
</protein>
<gene>
    <name evidence="1" type="ORF">AAY42_03610</name>
</gene>
<evidence type="ECO:0000313" key="1">
    <source>
        <dbReference type="EMBL" id="KQC29086.1"/>
    </source>
</evidence>
<organism evidence="1 2">
    <name type="scientific">Flagellimonas eckloniae</name>
    <dbReference type="NCBI Taxonomy" id="346185"/>
    <lineage>
        <taxon>Bacteria</taxon>
        <taxon>Pseudomonadati</taxon>
        <taxon>Bacteroidota</taxon>
        <taxon>Flavobacteriia</taxon>
        <taxon>Flavobacteriales</taxon>
        <taxon>Flavobacteriaceae</taxon>
        <taxon>Flagellimonas</taxon>
    </lineage>
</organism>
<reference evidence="1 2" key="1">
    <citation type="submission" date="2015-04" db="EMBL/GenBank/DDBJ databases">
        <title>Complete genome of flavobacterium.</title>
        <authorList>
            <person name="Kwon Y.M."/>
            <person name="Kim S.-J."/>
        </authorList>
    </citation>
    <scope>NUCLEOTIDE SEQUENCE [LARGE SCALE GENOMIC DNA]</scope>
    <source>
        <strain evidence="1 2">DK169</strain>
    </source>
</reference>
<sequence length="306" mass="34605">MASISYITHGQNIFTTKGLYFENVLSNIHKGNFSDIPFGRDNTKFVILYNAYLNAYGMGCKGSLPPDKVEIAIPKCDSEEVITNEYGIETHRLCAEWTSVGTGLHADSKMYEAKLALDKLKSGESFRSIFHTTAHDNPSDDLKELLKNSRKAEQDMAALFLMNKCDGLGLQKFAENLRLFAMDNPSIQQVLETENPQVRVGPTGDHDFRLFMEDLIKDQSRRWMSNEFIIGSTSDVHVSLRDSKGRPSELSARYGYSDFSGQSSGWVRLTLTNGLPDCMYFFDFPNTCRTPNSRIADNYVNGFYER</sequence>
<dbReference type="OrthoDB" id="8482296at2"/>
<dbReference type="AlphaFoldDB" id="A0A0Q1H639"/>
<dbReference type="Proteomes" id="UP000050827">
    <property type="component" value="Unassembled WGS sequence"/>
</dbReference>
<dbReference type="PATRIC" id="fig|1547436.3.peg.756"/>
<name>A0A0Q1H639_9FLAO</name>
<accession>A0A0Q1H639</accession>